<dbReference type="Proteomes" id="UP001058273">
    <property type="component" value="Chromosome"/>
</dbReference>
<organism evidence="1 2">
    <name type="scientific">Vagococcus luciliae</name>
    <dbReference type="NCBI Taxonomy" id="2920380"/>
    <lineage>
        <taxon>Bacteria</taxon>
        <taxon>Bacillati</taxon>
        <taxon>Bacillota</taxon>
        <taxon>Bacilli</taxon>
        <taxon>Lactobacillales</taxon>
        <taxon>Enterococcaceae</taxon>
        <taxon>Vagococcus</taxon>
    </lineage>
</organism>
<dbReference type="InterPro" id="IPR009061">
    <property type="entry name" value="DNA-bd_dom_put_sf"/>
</dbReference>
<dbReference type="RefSeq" id="WP_257701951.1">
    <property type="nucleotide sequence ID" value="NZ_CP102451.1"/>
</dbReference>
<proteinExistence type="predicted"/>
<gene>
    <name evidence="1" type="ORF">G314FT_05160</name>
</gene>
<dbReference type="SUPFAM" id="SSF46955">
    <property type="entry name" value="Putative DNA-binding domain"/>
    <property type="match status" value="1"/>
</dbReference>
<accession>A0ABY5NXN1</accession>
<reference evidence="1" key="2">
    <citation type="submission" date="2022-08" db="EMBL/GenBank/DDBJ databases">
        <authorList>
            <person name="Poehlein A."/>
            <person name="Guzman J."/>
            <person name="Daniel R."/>
            <person name="Vilcinskas A."/>
        </authorList>
    </citation>
    <scope>NUCLEOTIDE SEQUENCE</scope>
    <source>
        <strain evidence="1">G314FT</strain>
    </source>
</reference>
<evidence type="ECO:0008006" key="3">
    <source>
        <dbReference type="Google" id="ProtNLM"/>
    </source>
</evidence>
<protein>
    <recommendedName>
        <fullName evidence="3">Helix-turn-helix domain-containing protein</fullName>
    </recommendedName>
</protein>
<evidence type="ECO:0000313" key="1">
    <source>
        <dbReference type="EMBL" id="UUV98400.1"/>
    </source>
</evidence>
<sequence length="92" mass="10701">MNLKIDQIELTKEFSKKFVSDAVIELKPFIQEEIKKTNLPEYMSLGECCQYIGVSRNTLKKFIDMGLKVFSVDGIQKISKQEVRKFIENHSI</sequence>
<dbReference type="EMBL" id="CP102451">
    <property type="protein sequence ID" value="UUV98400.1"/>
    <property type="molecule type" value="Genomic_DNA"/>
</dbReference>
<evidence type="ECO:0000313" key="2">
    <source>
        <dbReference type="Proteomes" id="UP001058273"/>
    </source>
</evidence>
<keyword evidence="2" id="KW-1185">Reference proteome</keyword>
<reference evidence="1" key="1">
    <citation type="submission" date="2022-08" db="EMBL/GenBank/DDBJ databases">
        <title>Genome sequence of Vagococcus luciliae DSM 112651.</title>
        <authorList>
            <person name="Juan G."/>
            <person name="Anja P."/>
            <person name="Rolf D."/>
            <person name="Kampfer P."/>
            <person name="Vilcinskas A."/>
        </authorList>
    </citation>
    <scope>NUCLEOTIDE SEQUENCE</scope>
    <source>
        <strain evidence="1">G314FT</strain>
    </source>
</reference>
<name>A0ABY5NXN1_9ENTE</name>